<keyword evidence="10 11" id="KW-0407">Ion channel</keyword>
<dbReference type="Pfam" id="PF00858">
    <property type="entry name" value="ASC"/>
    <property type="match status" value="2"/>
</dbReference>
<keyword evidence="6" id="KW-0915">Sodium</keyword>
<dbReference type="InterPro" id="IPR001873">
    <property type="entry name" value="ENaC"/>
</dbReference>
<evidence type="ECO:0000256" key="3">
    <source>
        <dbReference type="ARBA" id="ARBA00022461"/>
    </source>
</evidence>
<dbReference type="Gene3D" id="2.60.470.10">
    <property type="entry name" value="Acid-sensing ion channels like domains"/>
    <property type="match status" value="1"/>
</dbReference>
<keyword evidence="4 11" id="KW-0812">Transmembrane</keyword>
<evidence type="ECO:0000256" key="9">
    <source>
        <dbReference type="ARBA" id="ARBA00023201"/>
    </source>
</evidence>
<reference evidence="13" key="2">
    <citation type="journal article" date="2023" name="Science">
        <title>Genomic signatures of disease resistance in endangered staghorn corals.</title>
        <authorList>
            <person name="Vollmer S.V."/>
            <person name="Selwyn J.D."/>
            <person name="Despard B.A."/>
            <person name="Roesel C.L."/>
        </authorList>
    </citation>
    <scope>NUCLEOTIDE SEQUENCE</scope>
    <source>
        <strain evidence="13">K2</strain>
    </source>
</reference>
<evidence type="ECO:0000256" key="8">
    <source>
        <dbReference type="ARBA" id="ARBA00023136"/>
    </source>
</evidence>
<keyword evidence="2 11" id="KW-0813">Transport</keyword>
<protein>
    <submittedName>
        <fullName evidence="13">Acid-sensing ion channel 4</fullName>
    </submittedName>
</protein>
<dbReference type="Proteomes" id="UP001249851">
    <property type="component" value="Unassembled WGS sequence"/>
</dbReference>
<dbReference type="EMBL" id="JARQWQ010000027">
    <property type="protein sequence ID" value="KAK2562874.1"/>
    <property type="molecule type" value="Genomic_DNA"/>
</dbReference>
<evidence type="ECO:0000256" key="2">
    <source>
        <dbReference type="ARBA" id="ARBA00022448"/>
    </source>
</evidence>
<evidence type="ECO:0000256" key="4">
    <source>
        <dbReference type="ARBA" id="ARBA00022692"/>
    </source>
</evidence>
<dbReference type="AlphaFoldDB" id="A0AAD9QK90"/>
<dbReference type="PANTHER" id="PTHR11690:SF248">
    <property type="entry name" value="PICKPOCKET 17, ISOFORM A"/>
    <property type="match status" value="1"/>
</dbReference>
<keyword evidence="8 12" id="KW-0472">Membrane</keyword>
<evidence type="ECO:0000313" key="14">
    <source>
        <dbReference type="Proteomes" id="UP001249851"/>
    </source>
</evidence>
<evidence type="ECO:0000256" key="11">
    <source>
        <dbReference type="RuleBase" id="RU000679"/>
    </source>
</evidence>
<evidence type="ECO:0000256" key="5">
    <source>
        <dbReference type="ARBA" id="ARBA00022989"/>
    </source>
</evidence>
<comment type="subcellular location">
    <subcellularLocation>
        <location evidence="1">Membrane</location>
        <topology evidence="1">Multi-pass membrane protein</topology>
    </subcellularLocation>
</comment>
<evidence type="ECO:0000256" key="12">
    <source>
        <dbReference type="SAM" id="Phobius"/>
    </source>
</evidence>
<accession>A0AAD9QK90</accession>
<evidence type="ECO:0000256" key="6">
    <source>
        <dbReference type="ARBA" id="ARBA00023053"/>
    </source>
</evidence>
<keyword evidence="14" id="KW-1185">Reference proteome</keyword>
<comment type="similarity">
    <text evidence="11">Belongs to the amiloride-sensitive sodium channel (TC 1.A.6) family.</text>
</comment>
<gene>
    <name evidence="13" type="ORF">P5673_013839</name>
</gene>
<feature type="transmembrane region" description="Helical" evidence="12">
    <location>
        <begin position="135"/>
        <end position="154"/>
    </location>
</feature>
<proteinExistence type="inferred from homology"/>
<name>A0AAD9QK90_ACRCE</name>
<feature type="transmembrane region" description="Helical" evidence="12">
    <location>
        <begin position="48"/>
        <end position="69"/>
    </location>
</feature>
<evidence type="ECO:0000256" key="1">
    <source>
        <dbReference type="ARBA" id="ARBA00004141"/>
    </source>
</evidence>
<evidence type="ECO:0000256" key="10">
    <source>
        <dbReference type="ARBA" id="ARBA00023303"/>
    </source>
</evidence>
<comment type="caution">
    <text evidence="13">The sequence shown here is derived from an EMBL/GenBank/DDBJ whole genome shotgun (WGS) entry which is preliminary data.</text>
</comment>
<keyword evidence="5 12" id="KW-1133">Transmembrane helix</keyword>
<dbReference type="PANTHER" id="PTHR11690">
    <property type="entry name" value="AMILORIDE-SENSITIVE SODIUM CHANNEL-RELATED"/>
    <property type="match status" value="1"/>
</dbReference>
<keyword evidence="7 11" id="KW-0406">Ion transport</keyword>
<dbReference type="GO" id="GO:0015280">
    <property type="term" value="F:ligand-gated sodium channel activity"/>
    <property type="evidence" value="ECO:0007669"/>
    <property type="project" value="TreeGrafter"/>
</dbReference>
<sequence>MELQGTLSRDSLEEDSKDSGKTLWILIKDFCDYTSAHGFGRIKASKNWFLTIFWSMLFVGTGTIMTIQLHSLYNKYNKSRPLTTLIEVETSTRLPFPTLWKLVEEKILECFGYTTAHGYGRVADAPAGSWPRRCFWLLACAAAFGIFVYQLHVLTHQYLSKPLKTRTRIIHEQNIQFPQVTVCNLNKVRRSKMPGDILRTYPQILGPITNTTDELSKLQGHELKRRIHEILAEYPDDVLRDAGHQLEDLILECKYHKMECLHGMRDYWTWFWHPKYGNCFTFNRGSDAQNKPITVLLSSLPGHAAGLKLELNIEQYEYPSEGLTDEAGVRVFIGNQHLMPFLYELGISAPPGDSTEIMLRKIVLGRLDPFGNKSCEEKSTVDNDSIFSRYNASYSEMLNALTKYLMIMLLLYAQGIVDKRQMTVSAARWPSEHYKLKVYYGELNYEAIDEELAYPVFRTDFRGIKVKH</sequence>
<keyword evidence="3 11" id="KW-0894">Sodium channel</keyword>
<evidence type="ECO:0000313" key="13">
    <source>
        <dbReference type="EMBL" id="KAK2562874.1"/>
    </source>
</evidence>
<organism evidence="13 14">
    <name type="scientific">Acropora cervicornis</name>
    <name type="common">Staghorn coral</name>
    <dbReference type="NCBI Taxonomy" id="6130"/>
    <lineage>
        <taxon>Eukaryota</taxon>
        <taxon>Metazoa</taxon>
        <taxon>Cnidaria</taxon>
        <taxon>Anthozoa</taxon>
        <taxon>Hexacorallia</taxon>
        <taxon>Scleractinia</taxon>
        <taxon>Astrocoeniina</taxon>
        <taxon>Acroporidae</taxon>
        <taxon>Acropora</taxon>
    </lineage>
</organism>
<evidence type="ECO:0000256" key="7">
    <source>
        <dbReference type="ARBA" id="ARBA00023065"/>
    </source>
</evidence>
<reference evidence="13" key="1">
    <citation type="journal article" date="2023" name="G3 (Bethesda)">
        <title>Whole genome assembly and annotation of the endangered Caribbean coral Acropora cervicornis.</title>
        <authorList>
            <person name="Selwyn J.D."/>
            <person name="Vollmer S.V."/>
        </authorList>
    </citation>
    <scope>NUCLEOTIDE SEQUENCE</scope>
    <source>
        <strain evidence="13">K2</strain>
    </source>
</reference>
<keyword evidence="9 11" id="KW-0739">Sodium transport</keyword>
<dbReference type="PRINTS" id="PR01078">
    <property type="entry name" value="AMINACHANNEL"/>
</dbReference>
<dbReference type="GO" id="GO:0005886">
    <property type="term" value="C:plasma membrane"/>
    <property type="evidence" value="ECO:0007669"/>
    <property type="project" value="TreeGrafter"/>
</dbReference>